<dbReference type="GO" id="GO:0009279">
    <property type="term" value="C:cell outer membrane"/>
    <property type="evidence" value="ECO:0007669"/>
    <property type="project" value="TreeGrafter"/>
</dbReference>
<protein>
    <recommendedName>
        <fullName evidence="3">LysM domain-containing protein</fullName>
    </recommendedName>
</protein>
<evidence type="ECO:0000313" key="4">
    <source>
        <dbReference type="EMBL" id="OGI42462.1"/>
    </source>
</evidence>
<comment type="caution">
    <text evidence="4">The sequence shown here is derived from an EMBL/GenBank/DDBJ whole genome shotgun (WGS) entry which is preliminary data.</text>
</comment>
<dbReference type="InterPro" id="IPR036779">
    <property type="entry name" value="LysM_dom_sf"/>
</dbReference>
<evidence type="ECO:0000313" key="5">
    <source>
        <dbReference type="Proteomes" id="UP000177925"/>
    </source>
</evidence>
<dbReference type="STRING" id="1817758.A2150_04980"/>
<dbReference type="GO" id="GO:0004222">
    <property type="term" value="F:metalloendopeptidase activity"/>
    <property type="evidence" value="ECO:0007669"/>
    <property type="project" value="TreeGrafter"/>
</dbReference>
<dbReference type="Proteomes" id="UP000177925">
    <property type="component" value="Unassembled WGS sequence"/>
</dbReference>
<evidence type="ECO:0000256" key="1">
    <source>
        <dbReference type="ARBA" id="ARBA00038420"/>
    </source>
</evidence>
<proteinExistence type="inferred from homology"/>
<reference evidence="4 5" key="1">
    <citation type="journal article" date="2016" name="Nat. Commun.">
        <title>Thousands of microbial genomes shed light on interconnected biogeochemical processes in an aquifer system.</title>
        <authorList>
            <person name="Anantharaman K."/>
            <person name="Brown C.T."/>
            <person name="Hug L.A."/>
            <person name="Sharon I."/>
            <person name="Castelle C.J."/>
            <person name="Probst A.J."/>
            <person name="Thomas B.C."/>
            <person name="Singh A."/>
            <person name="Wilkins M.J."/>
            <person name="Karaoz U."/>
            <person name="Brodie E.L."/>
            <person name="Williams K.H."/>
            <person name="Hubbard S.S."/>
            <person name="Banfield J.F."/>
        </authorList>
    </citation>
    <scope>NUCLEOTIDE SEQUENCE [LARGE SCALE GENOMIC DNA]</scope>
</reference>
<dbReference type="CDD" id="cd00118">
    <property type="entry name" value="LysM"/>
    <property type="match status" value="1"/>
</dbReference>
<dbReference type="SUPFAM" id="SSF51261">
    <property type="entry name" value="Duplicated hybrid motif"/>
    <property type="match status" value="1"/>
</dbReference>
<dbReference type="Gene3D" id="3.10.350.10">
    <property type="entry name" value="LysM domain"/>
    <property type="match status" value="1"/>
</dbReference>
<dbReference type="EMBL" id="MFSS01000089">
    <property type="protein sequence ID" value="OGI42462.1"/>
    <property type="molecule type" value="Genomic_DNA"/>
</dbReference>
<comment type="similarity">
    <text evidence="1">Belongs to the E.coli NlpD/Haemophilus LppB family.</text>
</comment>
<dbReference type="Pfam" id="PF01476">
    <property type="entry name" value="LysM"/>
    <property type="match status" value="1"/>
</dbReference>
<evidence type="ECO:0000259" key="3">
    <source>
        <dbReference type="PROSITE" id="PS51782"/>
    </source>
</evidence>
<dbReference type="Pfam" id="PF01551">
    <property type="entry name" value="Peptidase_M23"/>
    <property type="match status" value="1"/>
</dbReference>
<dbReference type="GO" id="GO:0032153">
    <property type="term" value="C:cell division site"/>
    <property type="evidence" value="ECO:0007669"/>
    <property type="project" value="TreeGrafter"/>
</dbReference>
<dbReference type="InterPro" id="IPR011055">
    <property type="entry name" value="Dup_hybrid_motif"/>
</dbReference>
<dbReference type="SMART" id="SM00257">
    <property type="entry name" value="LysM"/>
    <property type="match status" value="1"/>
</dbReference>
<sequence length="269" mass="29139">MNRRTLDRLLVTAAVGLLAACGGPRPVAPISDRAISQRQPERDSRTVVRGDTLYSIAWESGRDYKDLAAWNKIAPPYTIKPGQQIRLYPPGATRAGADKAAPKKIEAKPLPAPATPAKEPEAKPKKAPLPTKRADAGKIPDQKPSAKEFGPWAWPVKGKIIKPFNETAGNKGLDIAGARGQTIAAAADGRVVYQGGGLRGYGQLIIVKHSDDFLSAYAHNDKIHVKEGDQVKRGQKIAEMGNTGTDQVKLHFEIRRQGVPVDPLRYLPK</sequence>
<name>A0A1F6TBI3_9PROT</name>
<dbReference type="InterPro" id="IPR050570">
    <property type="entry name" value="Cell_wall_metabolism_enzyme"/>
</dbReference>
<dbReference type="CDD" id="cd12797">
    <property type="entry name" value="M23_peptidase"/>
    <property type="match status" value="1"/>
</dbReference>
<feature type="compositionally biased region" description="Basic and acidic residues" evidence="2">
    <location>
        <begin position="132"/>
        <end position="146"/>
    </location>
</feature>
<dbReference type="InterPro" id="IPR016047">
    <property type="entry name" value="M23ase_b-sheet_dom"/>
</dbReference>
<dbReference type="InterPro" id="IPR018392">
    <property type="entry name" value="LysM"/>
</dbReference>
<feature type="region of interest" description="Disordered" evidence="2">
    <location>
        <begin position="90"/>
        <end position="148"/>
    </location>
</feature>
<evidence type="ECO:0000256" key="2">
    <source>
        <dbReference type="SAM" id="MobiDB-lite"/>
    </source>
</evidence>
<feature type="compositionally biased region" description="Basic and acidic residues" evidence="2">
    <location>
        <begin position="96"/>
        <end position="107"/>
    </location>
</feature>
<dbReference type="Gene3D" id="2.70.70.10">
    <property type="entry name" value="Glucose Permease (Domain IIA)"/>
    <property type="match status" value="1"/>
</dbReference>
<feature type="domain" description="LysM" evidence="3">
    <location>
        <begin position="43"/>
        <end position="87"/>
    </location>
</feature>
<dbReference type="PANTHER" id="PTHR21666:SF263">
    <property type="entry name" value="MUREIN HYDROLASE ACTIVATOR NLPD"/>
    <property type="match status" value="1"/>
</dbReference>
<dbReference type="PANTHER" id="PTHR21666">
    <property type="entry name" value="PEPTIDASE-RELATED"/>
    <property type="match status" value="1"/>
</dbReference>
<dbReference type="PROSITE" id="PS51782">
    <property type="entry name" value="LYSM"/>
    <property type="match status" value="1"/>
</dbReference>
<gene>
    <name evidence="4" type="ORF">A2150_04980</name>
</gene>
<organism evidence="4 5">
    <name type="scientific">Candidatus Muproteobacteria bacterium RBG_16_64_11</name>
    <dbReference type="NCBI Taxonomy" id="1817758"/>
    <lineage>
        <taxon>Bacteria</taxon>
        <taxon>Pseudomonadati</taxon>
        <taxon>Pseudomonadota</taxon>
        <taxon>Candidatus Muproteobacteria</taxon>
    </lineage>
</organism>
<accession>A0A1F6TBI3</accession>
<dbReference type="AlphaFoldDB" id="A0A1F6TBI3"/>
<dbReference type="PROSITE" id="PS51257">
    <property type="entry name" value="PROKAR_LIPOPROTEIN"/>
    <property type="match status" value="1"/>
</dbReference>